<dbReference type="EMBL" id="RJUK01000001">
    <property type="protein sequence ID" value="ROQ19683.1"/>
    <property type="molecule type" value="Genomic_DNA"/>
</dbReference>
<feature type="signal peptide" evidence="1">
    <location>
        <begin position="1"/>
        <end position="23"/>
    </location>
</feature>
<dbReference type="OrthoDB" id="262615at2"/>
<comment type="caution">
    <text evidence="5">The sequence shown here is derived from an EMBL/GenBank/DDBJ whole genome shotgun (WGS) entry which is preliminary data.</text>
</comment>
<evidence type="ECO:0000259" key="3">
    <source>
        <dbReference type="Pfam" id="PF21345"/>
    </source>
</evidence>
<dbReference type="AlphaFoldDB" id="A0A3N1NU56"/>
<organism evidence="5 6">
    <name type="scientific">Marinimicrobium koreense</name>
    <dbReference type="NCBI Taxonomy" id="306545"/>
    <lineage>
        <taxon>Bacteria</taxon>
        <taxon>Pseudomonadati</taxon>
        <taxon>Pseudomonadota</taxon>
        <taxon>Gammaproteobacteria</taxon>
        <taxon>Cellvibrionales</taxon>
        <taxon>Cellvibrionaceae</taxon>
        <taxon>Marinimicrobium</taxon>
    </lineage>
</organism>
<dbReference type="Pfam" id="PF21345">
    <property type="entry name" value="PcRGLX_2nd"/>
    <property type="match status" value="1"/>
</dbReference>
<dbReference type="PANTHER" id="PTHR40081">
    <property type="entry name" value="CONCANAVALIN A-LIKE LECTIN/GLUCANASE"/>
    <property type="match status" value="1"/>
</dbReference>
<accession>A0A3N1NU56</accession>
<dbReference type="Pfam" id="PF19501">
    <property type="entry name" value="PcRGLX_1st"/>
    <property type="match status" value="1"/>
</dbReference>
<dbReference type="InterPro" id="IPR048330">
    <property type="entry name" value="PcRGLX/YetA_2nd"/>
</dbReference>
<dbReference type="RefSeq" id="WP_123636997.1">
    <property type="nucleotide sequence ID" value="NZ_RJUK01000001.1"/>
</dbReference>
<sequence>MKHSRLISLFAVALLSSSCSVQAEPEVQVQWLNDSTDRDAVGATWGTPWPQGEVDAASEFTLESESGTSLPVQSWPLAYWPDGSVKWTGHAIAPLELNVGALTLTPGDAVRSEQSLLIVENNGSIRVDTGVIQAVIARSGDRLIQSITRDNRQTLNDGRLVILSQNQAEPEVGQPLTVESFTGQLDQVTLEQSGPVRAVVKLEGKHVGENGRAWIPFVVRLYFYAGDDSVRMVHTMIYDGDQKTDFIRGVGVRFDAPLDGPLHDRHVRFSGEGDGLFGEAVRGITGLRRDPGKAVREAQIEGRATPPLSEWATSVSDRLEMIPAFGDYTLSQLSADAFEIRKRTQPGLSWLDSAEGTRSSGLGYIGSPKGGVAFGIRDFWQSHSSQLDIRNARSDEAEVTLWLWAPEGRAMDMRFYHDGMGLDTHEKQLDALNVTYEDYEPGFDHATGVARTSELRLWALPATPDRQTTVELARTLAQPPQMVARPQDYEAAGVFGAALWDLPDRSTPAKAAIEDQVDFYLDHYLTQVEEHNWYGFWDYGDVMHTYDHDRHTWRYDVGGYAWANSELSPDIWLWYSFLRTGRADVFQMAEAMTRHTGEVDVYHLGRFEGLGSRHNVKHWGDSAKQLRISTPANRRFYYFLTADERTGDLMRSLLGAERRLLDVPPLRKLNRPTPDFSGKPYSMMMGLGTDWSSVAAAWLTEWERTGEPAYRDKLVTAMRSVGNFDHGMLVGSAALDPETGQFYRIGEGVSVSHLSMVFGGVEINAELIQLLDVPEYEQAFIQYGRFYNAPRDEKAEIIGQPYERNLNLGQAHSRMTAYSAWKLNDEALAERAWEEFFSGRAGIPVFGSPYPTKTVMPPEVLSPVTEARGVSTNAVSQFGLAAIQVMALVGEEAPEQVPERD</sequence>
<dbReference type="InterPro" id="IPR045793">
    <property type="entry name" value="PcRGLX/YetA-like"/>
</dbReference>
<dbReference type="PANTHER" id="PTHR40081:SF1">
    <property type="entry name" value="TAT PATHWAY SIGNAL SEQUENCE DOMAIN PROTEIN"/>
    <property type="match status" value="1"/>
</dbReference>
<protein>
    <recommendedName>
        <fullName evidence="7">Tat pathway signal sequence domain protein</fullName>
    </recommendedName>
</protein>
<keyword evidence="1" id="KW-0732">Signal</keyword>
<evidence type="ECO:0000313" key="5">
    <source>
        <dbReference type="EMBL" id="ROQ19683.1"/>
    </source>
</evidence>
<evidence type="ECO:0000313" key="6">
    <source>
        <dbReference type="Proteomes" id="UP000273643"/>
    </source>
</evidence>
<feature type="domain" description="PcRGLX/YetA-like C-terminal alpha/alpha toroid" evidence="4">
    <location>
        <begin position="479"/>
        <end position="893"/>
    </location>
</feature>
<dbReference type="InterPro" id="IPR048331">
    <property type="entry name" value="PcRGLX/YetA_3rd"/>
</dbReference>
<dbReference type="Pfam" id="PF21346">
    <property type="entry name" value="PcRGLX_3rd"/>
    <property type="match status" value="1"/>
</dbReference>
<dbReference type="Proteomes" id="UP000273643">
    <property type="component" value="Unassembled WGS sequence"/>
</dbReference>
<reference evidence="5 6" key="1">
    <citation type="submission" date="2018-11" db="EMBL/GenBank/DDBJ databases">
        <title>Genomic Encyclopedia of Type Strains, Phase IV (KMG-IV): sequencing the most valuable type-strain genomes for metagenomic binning, comparative biology and taxonomic classification.</title>
        <authorList>
            <person name="Goeker M."/>
        </authorList>
    </citation>
    <scope>NUCLEOTIDE SEQUENCE [LARGE SCALE GENOMIC DNA]</scope>
    <source>
        <strain evidence="5 6">DSM 16974</strain>
    </source>
</reference>
<dbReference type="InterPro" id="IPR048329">
    <property type="entry name" value="PcRGLX_1st"/>
</dbReference>
<evidence type="ECO:0000256" key="1">
    <source>
        <dbReference type="SAM" id="SignalP"/>
    </source>
</evidence>
<evidence type="ECO:0000259" key="4">
    <source>
        <dbReference type="Pfam" id="PF21346"/>
    </source>
</evidence>
<evidence type="ECO:0008006" key="7">
    <source>
        <dbReference type="Google" id="ProtNLM"/>
    </source>
</evidence>
<keyword evidence="6" id="KW-1185">Reference proteome</keyword>
<name>A0A3N1NU56_9GAMM</name>
<gene>
    <name evidence="5" type="ORF">EDC38_0268</name>
</gene>
<feature type="chain" id="PRO_5018089716" description="Tat pathway signal sequence domain protein" evidence="1">
    <location>
        <begin position="24"/>
        <end position="901"/>
    </location>
</feature>
<evidence type="ECO:0000259" key="2">
    <source>
        <dbReference type="Pfam" id="PF19501"/>
    </source>
</evidence>
<proteinExistence type="predicted"/>
<dbReference type="PROSITE" id="PS51257">
    <property type="entry name" value="PROKAR_LIPOPROTEIN"/>
    <property type="match status" value="1"/>
</dbReference>
<feature type="domain" description="PcRGLX/YetA-like N-terminal RIFT barrel" evidence="2">
    <location>
        <begin position="26"/>
        <end position="104"/>
    </location>
</feature>
<feature type="domain" description="PcRGLX/YetA-like central beta-sandwich" evidence="3">
    <location>
        <begin position="118"/>
        <end position="473"/>
    </location>
</feature>